<dbReference type="AlphaFoldDB" id="A0AAE0RSZ8"/>
<keyword evidence="2" id="KW-1185">Reference proteome</keyword>
<gene>
    <name evidence="1" type="ORF">CHS0354_034785</name>
</gene>
<reference evidence="1" key="3">
    <citation type="submission" date="2023-05" db="EMBL/GenBank/DDBJ databases">
        <authorList>
            <person name="Smith C.H."/>
        </authorList>
    </citation>
    <scope>NUCLEOTIDE SEQUENCE</scope>
    <source>
        <strain evidence="1">CHS0354</strain>
        <tissue evidence="1">Mantle</tissue>
    </source>
</reference>
<reference evidence="1" key="2">
    <citation type="journal article" date="2021" name="Genome Biol. Evol.">
        <title>Developing a high-quality reference genome for a parasitic bivalve with doubly uniparental inheritance (Bivalvia: Unionida).</title>
        <authorList>
            <person name="Smith C.H."/>
        </authorList>
    </citation>
    <scope>NUCLEOTIDE SEQUENCE</scope>
    <source>
        <strain evidence="1">CHS0354</strain>
        <tissue evidence="1">Mantle</tissue>
    </source>
</reference>
<sequence length="61" mass="7402">MAGLEDYLKGLAIWSSLWIRHVVHYYLVVGTSNTYKEQKKNIQLSKDWHEHWQQTDRKTDR</sequence>
<accession>A0AAE0RSZ8</accession>
<evidence type="ECO:0000313" key="1">
    <source>
        <dbReference type="EMBL" id="KAK3578990.1"/>
    </source>
</evidence>
<dbReference type="Proteomes" id="UP001195483">
    <property type="component" value="Unassembled WGS sequence"/>
</dbReference>
<reference evidence="1" key="1">
    <citation type="journal article" date="2021" name="Genome Biol. Evol.">
        <title>A High-Quality Reference Genome for a Parasitic Bivalve with Doubly Uniparental Inheritance (Bivalvia: Unionida).</title>
        <authorList>
            <person name="Smith C.H."/>
        </authorList>
    </citation>
    <scope>NUCLEOTIDE SEQUENCE</scope>
    <source>
        <strain evidence="1">CHS0354</strain>
    </source>
</reference>
<comment type="caution">
    <text evidence="1">The sequence shown here is derived from an EMBL/GenBank/DDBJ whole genome shotgun (WGS) entry which is preliminary data.</text>
</comment>
<proteinExistence type="predicted"/>
<dbReference type="EMBL" id="JAEAOA010002045">
    <property type="protein sequence ID" value="KAK3578990.1"/>
    <property type="molecule type" value="Genomic_DNA"/>
</dbReference>
<organism evidence="1 2">
    <name type="scientific">Potamilus streckersoni</name>
    <dbReference type="NCBI Taxonomy" id="2493646"/>
    <lineage>
        <taxon>Eukaryota</taxon>
        <taxon>Metazoa</taxon>
        <taxon>Spiralia</taxon>
        <taxon>Lophotrochozoa</taxon>
        <taxon>Mollusca</taxon>
        <taxon>Bivalvia</taxon>
        <taxon>Autobranchia</taxon>
        <taxon>Heteroconchia</taxon>
        <taxon>Palaeoheterodonta</taxon>
        <taxon>Unionida</taxon>
        <taxon>Unionoidea</taxon>
        <taxon>Unionidae</taxon>
        <taxon>Ambleminae</taxon>
        <taxon>Lampsilini</taxon>
        <taxon>Potamilus</taxon>
    </lineage>
</organism>
<evidence type="ECO:0000313" key="2">
    <source>
        <dbReference type="Proteomes" id="UP001195483"/>
    </source>
</evidence>
<protein>
    <submittedName>
        <fullName evidence="1">Uncharacterized protein</fullName>
    </submittedName>
</protein>
<name>A0AAE0RSZ8_9BIVA</name>